<feature type="signal peptide" evidence="15">
    <location>
        <begin position="1"/>
        <end position="31"/>
    </location>
</feature>
<dbReference type="PROSITE" id="PS50109">
    <property type="entry name" value="HIS_KIN"/>
    <property type="match status" value="1"/>
</dbReference>
<keyword evidence="8" id="KW-0067">ATP-binding</keyword>
<dbReference type="PRINTS" id="PR00344">
    <property type="entry name" value="BCTRLSENSOR"/>
</dbReference>
<evidence type="ECO:0000256" key="12">
    <source>
        <dbReference type="PROSITE-ProRule" id="PRU00110"/>
    </source>
</evidence>
<evidence type="ECO:0000256" key="6">
    <source>
        <dbReference type="ARBA" id="ARBA00022692"/>
    </source>
</evidence>
<dbReference type="InterPro" id="IPR003594">
    <property type="entry name" value="HATPase_dom"/>
</dbReference>
<dbReference type="EMBL" id="JAAGRQ010000025">
    <property type="protein sequence ID" value="NDY56700.1"/>
    <property type="molecule type" value="Genomic_DNA"/>
</dbReference>
<feature type="chain" id="PRO_5029725016" description="histidine kinase" evidence="15">
    <location>
        <begin position="32"/>
        <end position="927"/>
    </location>
</feature>
<dbReference type="GO" id="GO:0005524">
    <property type="term" value="F:ATP binding"/>
    <property type="evidence" value="ECO:0007669"/>
    <property type="project" value="UniProtKB-KW"/>
</dbReference>
<evidence type="ECO:0000256" key="7">
    <source>
        <dbReference type="ARBA" id="ARBA00022741"/>
    </source>
</evidence>
<dbReference type="Gene3D" id="3.30.565.10">
    <property type="entry name" value="Histidine kinase-like ATPase, C-terminal domain"/>
    <property type="match status" value="1"/>
</dbReference>
<keyword evidence="5 13" id="KW-0597">Phosphoprotein</keyword>
<evidence type="ECO:0000256" key="11">
    <source>
        <dbReference type="ARBA" id="ARBA00023136"/>
    </source>
</evidence>
<dbReference type="CDD" id="cd16922">
    <property type="entry name" value="HATPase_EvgS-ArcB-TorS-like"/>
    <property type="match status" value="1"/>
</dbReference>
<dbReference type="SMART" id="SM00387">
    <property type="entry name" value="HATPase_c"/>
    <property type="match status" value="1"/>
</dbReference>
<dbReference type="InterPro" id="IPR001789">
    <property type="entry name" value="Sig_transdc_resp-reg_receiver"/>
</dbReference>
<dbReference type="Pfam" id="PF00512">
    <property type="entry name" value="HisKA"/>
    <property type="match status" value="1"/>
</dbReference>
<dbReference type="InterPro" id="IPR008207">
    <property type="entry name" value="Sig_transdc_His_kin_Hpt_dom"/>
</dbReference>
<keyword evidence="4" id="KW-1003">Cell membrane</keyword>
<dbReference type="InterPro" id="IPR011623">
    <property type="entry name" value="7TMR_DISM_rcpt_extracell_dom1"/>
</dbReference>
<dbReference type="SMART" id="SM00448">
    <property type="entry name" value="REC"/>
    <property type="match status" value="1"/>
</dbReference>
<gene>
    <name evidence="19" type="ORF">G3N56_08080</name>
</gene>
<dbReference type="AlphaFoldDB" id="A0A7K3NKJ2"/>
<evidence type="ECO:0000259" key="16">
    <source>
        <dbReference type="PROSITE" id="PS50109"/>
    </source>
</evidence>
<accession>A0A7K3NKJ2</accession>
<dbReference type="Pfam" id="PF00072">
    <property type="entry name" value="Response_reg"/>
    <property type="match status" value="1"/>
</dbReference>
<dbReference type="SUPFAM" id="SSF55874">
    <property type="entry name" value="ATPase domain of HSP90 chaperone/DNA topoisomerase II/histidine kinase"/>
    <property type="match status" value="1"/>
</dbReference>
<keyword evidence="10" id="KW-0902">Two-component regulatory system</keyword>
<feature type="transmembrane region" description="Helical" evidence="14">
    <location>
        <begin position="354"/>
        <end position="379"/>
    </location>
</feature>
<evidence type="ECO:0000256" key="4">
    <source>
        <dbReference type="ARBA" id="ARBA00022475"/>
    </source>
</evidence>
<dbReference type="InterPro" id="IPR005467">
    <property type="entry name" value="His_kinase_dom"/>
</dbReference>
<dbReference type="SUPFAM" id="SSF47384">
    <property type="entry name" value="Homodimeric domain of signal transducing histidine kinase"/>
    <property type="match status" value="1"/>
</dbReference>
<feature type="transmembrane region" description="Helical" evidence="14">
    <location>
        <begin position="302"/>
        <end position="322"/>
    </location>
</feature>
<dbReference type="Pfam" id="PF01627">
    <property type="entry name" value="Hpt"/>
    <property type="match status" value="1"/>
</dbReference>
<dbReference type="InterPro" id="IPR011006">
    <property type="entry name" value="CheY-like_superfamily"/>
</dbReference>
<keyword evidence="6 14" id="KW-0812">Transmembrane</keyword>
<comment type="catalytic activity">
    <reaction evidence="1">
        <text>ATP + protein L-histidine = ADP + protein N-phospho-L-histidine.</text>
        <dbReference type="EC" id="2.7.13.3"/>
    </reaction>
</comment>
<evidence type="ECO:0000256" key="15">
    <source>
        <dbReference type="SAM" id="SignalP"/>
    </source>
</evidence>
<evidence type="ECO:0000256" key="2">
    <source>
        <dbReference type="ARBA" id="ARBA00004651"/>
    </source>
</evidence>
<dbReference type="GO" id="GO:0000155">
    <property type="term" value="F:phosphorelay sensor kinase activity"/>
    <property type="evidence" value="ECO:0007669"/>
    <property type="project" value="InterPro"/>
</dbReference>
<feature type="transmembrane region" description="Helical" evidence="14">
    <location>
        <begin position="385"/>
        <end position="406"/>
    </location>
</feature>
<evidence type="ECO:0000256" key="10">
    <source>
        <dbReference type="ARBA" id="ARBA00023012"/>
    </source>
</evidence>
<dbReference type="GO" id="GO:0005886">
    <property type="term" value="C:plasma membrane"/>
    <property type="evidence" value="ECO:0007669"/>
    <property type="project" value="UniProtKB-SubCell"/>
</dbReference>
<evidence type="ECO:0000256" key="13">
    <source>
        <dbReference type="PROSITE-ProRule" id="PRU00169"/>
    </source>
</evidence>
<dbReference type="InterPro" id="IPR011622">
    <property type="entry name" value="7TMR_DISM_rcpt_extracell_dom2"/>
</dbReference>
<dbReference type="EC" id="2.7.13.3" evidence="3"/>
<dbReference type="InterPro" id="IPR003661">
    <property type="entry name" value="HisK_dim/P_dom"/>
</dbReference>
<dbReference type="Proteomes" id="UP000469724">
    <property type="component" value="Unassembled WGS sequence"/>
</dbReference>
<organism evidence="19 20">
    <name type="scientific">Desulfolutivibrio sulfodismutans</name>
    <dbReference type="NCBI Taxonomy" id="63561"/>
    <lineage>
        <taxon>Bacteria</taxon>
        <taxon>Pseudomonadati</taxon>
        <taxon>Thermodesulfobacteriota</taxon>
        <taxon>Desulfovibrionia</taxon>
        <taxon>Desulfovibrionales</taxon>
        <taxon>Desulfovibrionaceae</taxon>
        <taxon>Desulfolutivibrio</taxon>
    </lineage>
</organism>
<protein>
    <recommendedName>
        <fullName evidence="3">histidine kinase</fullName>
        <ecNumber evidence="3">2.7.13.3</ecNumber>
    </recommendedName>
</protein>
<feature type="domain" description="Response regulatory" evidence="17">
    <location>
        <begin position="677"/>
        <end position="796"/>
    </location>
</feature>
<dbReference type="InterPro" id="IPR036890">
    <property type="entry name" value="HATPase_C_sf"/>
</dbReference>
<dbReference type="Gene3D" id="1.20.120.160">
    <property type="entry name" value="HPT domain"/>
    <property type="match status" value="1"/>
</dbReference>
<keyword evidence="7" id="KW-0547">Nucleotide-binding</keyword>
<keyword evidence="11 14" id="KW-0472">Membrane</keyword>
<evidence type="ECO:0000259" key="18">
    <source>
        <dbReference type="PROSITE" id="PS50894"/>
    </source>
</evidence>
<feature type="modified residue" description="Phosphohistidine" evidence="12">
    <location>
        <position position="865"/>
    </location>
</feature>
<evidence type="ECO:0000256" key="8">
    <source>
        <dbReference type="ARBA" id="ARBA00022840"/>
    </source>
</evidence>
<feature type="transmembrane region" description="Helical" evidence="14">
    <location>
        <begin position="205"/>
        <end position="227"/>
    </location>
</feature>
<dbReference type="InterPro" id="IPR036097">
    <property type="entry name" value="HisK_dim/P_sf"/>
</dbReference>
<dbReference type="Gene3D" id="2.60.40.2380">
    <property type="match status" value="1"/>
</dbReference>
<dbReference type="SMART" id="SM00388">
    <property type="entry name" value="HisKA"/>
    <property type="match status" value="1"/>
</dbReference>
<feature type="domain" description="Histidine kinase" evidence="16">
    <location>
        <begin position="432"/>
        <end position="652"/>
    </location>
</feature>
<dbReference type="PROSITE" id="PS50894">
    <property type="entry name" value="HPT"/>
    <property type="match status" value="1"/>
</dbReference>
<dbReference type="SUPFAM" id="SSF47226">
    <property type="entry name" value="Histidine-containing phosphotransfer domain, HPT domain"/>
    <property type="match status" value="1"/>
</dbReference>
<dbReference type="Pfam" id="PF02518">
    <property type="entry name" value="HATPase_c"/>
    <property type="match status" value="1"/>
</dbReference>
<dbReference type="CDD" id="cd00082">
    <property type="entry name" value="HisKA"/>
    <property type="match status" value="1"/>
</dbReference>
<keyword evidence="15" id="KW-0732">Signal</keyword>
<reference evidence="19 20" key="1">
    <citation type="submission" date="2020-02" db="EMBL/GenBank/DDBJ databases">
        <title>Comparative genomics of sulfur disproportionating microorganisms.</title>
        <authorList>
            <person name="Ward L.M."/>
            <person name="Bertran E."/>
            <person name="Johnston D.T."/>
        </authorList>
    </citation>
    <scope>NUCLEOTIDE SEQUENCE [LARGE SCALE GENOMIC DNA]</scope>
    <source>
        <strain evidence="19 20">DSM 3696</strain>
    </source>
</reference>
<comment type="subcellular location">
    <subcellularLocation>
        <location evidence="2">Cell membrane</location>
        <topology evidence="2">Multi-pass membrane protein</topology>
    </subcellularLocation>
</comment>
<evidence type="ECO:0000256" key="9">
    <source>
        <dbReference type="ARBA" id="ARBA00022989"/>
    </source>
</evidence>
<dbReference type="Gene3D" id="3.40.50.2300">
    <property type="match status" value="1"/>
</dbReference>
<dbReference type="RefSeq" id="WP_163301751.1">
    <property type="nucleotide sequence ID" value="NZ_JAAGRQ010000025.1"/>
</dbReference>
<name>A0A7K3NKJ2_9BACT</name>
<dbReference type="InterPro" id="IPR036641">
    <property type="entry name" value="HPT_dom_sf"/>
</dbReference>
<evidence type="ECO:0000256" key="1">
    <source>
        <dbReference type="ARBA" id="ARBA00000085"/>
    </source>
</evidence>
<keyword evidence="20" id="KW-1185">Reference proteome</keyword>
<dbReference type="SUPFAM" id="SSF52172">
    <property type="entry name" value="CheY-like"/>
    <property type="match status" value="1"/>
</dbReference>
<comment type="caution">
    <text evidence="19">The sequence shown here is derived from an EMBL/GenBank/DDBJ whole genome shotgun (WGS) entry which is preliminary data.</text>
</comment>
<dbReference type="PROSITE" id="PS50110">
    <property type="entry name" value="RESPONSE_REGULATORY"/>
    <property type="match status" value="1"/>
</dbReference>
<dbReference type="Pfam" id="PF07696">
    <property type="entry name" value="7TMR-DISMED2"/>
    <property type="match status" value="1"/>
</dbReference>
<feature type="modified residue" description="4-aspartylphosphate" evidence="13">
    <location>
        <position position="726"/>
    </location>
</feature>
<proteinExistence type="predicted"/>
<dbReference type="PANTHER" id="PTHR45339:SF1">
    <property type="entry name" value="HYBRID SIGNAL TRANSDUCTION HISTIDINE KINASE J"/>
    <property type="match status" value="1"/>
</dbReference>
<dbReference type="CDD" id="cd17546">
    <property type="entry name" value="REC_hyHK_CKI1_RcsC-like"/>
    <property type="match status" value="1"/>
</dbReference>
<sequence length="927" mass="98757">MTHHALRLALTLVLVCGMAATVLCFPPDSPADTTPDACETDLAATAMVLTDPDGVMDIVRVAALPPEAFSPVGGTTVTFDPGTAAAWIKIPLDGTLRRSVGTTYLSLGWPRLWDADAIVELTLFHRTAMPSSGDGDPAGWRSLRLVKDGRLGPEYAFATPFSFALDFPPGQWPAALFLRVQGDGLRFPLVLRSHESMTAHQQSSMVFFGIYYGIVFTLVILNLSMLVTLRESGYLWLTAYSLAELGFFVSANGFLLDILGSRSLAVSWAWGSGMLGLVGLTTAMLARAFLKTRERSRRFDATLLAHGSLCAVCGLGAMFFSSHSVADLEAALVTLGPFLALGATYACRRRGGKAMVFFSLAWVVWAVGGAVGLASYLGLLPASAVAFHAFQATSALAALLLTIAMAERVYMLRREREVAEAGSQAKSRFLARTSHELRTPLNAILGLADYLLGSRPTPDVREGLGTIRDSGRHLLAVINDILDISSIEAEKFTLDEGDFDLTRLIATTGAIFETNARQKGLAFGVDIDPATPRVVRGDSRRLRQVLINLLGNAVKFTPSGEVRLAVAPDPSAGPDMVAFAIHDTGIGISPEKRGRIFTEYGQADADIGRRFGGTGLGLCIAAHLAHCMGGGIRADSRPGQGSVFTLTAHLPPGEEAAIPPDPAPDDESPVFSEKTLRVLVVDDDPLNCKVSLLHLTRLGAFARAVSSGEKALALLSREPFDVVLLDVEMPGTSGPELARTIRQGGRPGCPRDIPLVAMTAHSRPDAERISREAGMDGFVLKPVNFYELAGFLRRFAREDAPGADNRGTVQDGVLLHEAARRRLGLSRDDYDIVLPICLRELQASATRLRECMTAGDAPAAFRCVHNIKSTAATIGAMACSRAAARLETALRSQTPLAELAGMAAELEHALAGLADGPSPIAATAPEA</sequence>
<keyword evidence="9 14" id="KW-1133">Transmembrane helix</keyword>
<dbReference type="Gene3D" id="1.10.287.130">
    <property type="match status" value="1"/>
</dbReference>
<evidence type="ECO:0000313" key="20">
    <source>
        <dbReference type="Proteomes" id="UP000469724"/>
    </source>
</evidence>
<feature type="transmembrane region" description="Helical" evidence="14">
    <location>
        <begin position="268"/>
        <end position="290"/>
    </location>
</feature>
<dbReference type="PANTHER" id="PTHR45339">
    <property type="entry name" value="HYBRID SIGNAL TRANSDUCTION HISTIDINE KINASE J"/>
    <property type="match status" value="1"/>
</dbReference>
<dbReference type="Pfam" id="PF07695">
    <property type="entry name" value="7TMR-DISM_7TM"/>
    <property type="match status" value="1"/>
</dbReference>
<evidence type="ECO:0000256" key="5">
    <source>
        <dbReference type="ARBA" id="ARBA00022553"/>
    </source>
</evidence>
<evidence type="ECO:0000256" key="3">
    <source>
        <dbReference type="ARBA" id="ARBA00012438"/>
    </source>
</evidence>
<feature type="domain" description="HPt" evidence="18">
    <location>
        <begin position="826"/>
        <end position="920"/>
    </location>
</feature>
<evidence type="ECO:0000259" key="17">
    <source>
        <dbReference type="PROSITE" id="PS50110"/>
    </source>
</evidence>
<evidence type="ECO:0000256" key="14">
    <source>
        <dbReference type="SAM" id="Phobius"/>
    </source>
</evidence>
<evidence type="ECO:0000313" key="19">
    <source>
        <dbReference type="EMBL" id="NDY56700.1"/>
    </source>
</evidence>
<feature type="transmembrane region" description="Helical" evidence="14">
    <location>
        <begin position="234"/>
        <end position="256"/>
    </location>
</feature>
<dbReference type="InterPro" id="IPR004358">
    <property type="entry name" value="Sig_transdc_His_kin-like_C"/>
</dbReference>
<dbReference type="FunFam" id="3.30.565.10:FF:000010">
    <property type="entry name" value="Sensor histidine kinase RcsC"/>
    <property type="match status" value="1"/>
</dbReference>